<comment type="caution">
    <text evidence="1">The sequence shown here is derived from an EMBL/GenBank/DDBJ whole genome shotgun (WGS) entry which is preliminary data.</text>
</comment>
<reference evidence="2" key="1">
    <citation type="journal article" date="2023" name="Nat. Plants">
        <title>Single-cell RNA sequencing provides a high-resolution roadmap for understanding the multicellular compartmentation of specialized metabolism.</title>
        <authorList>
            <person name="Sun S."/>
            <person name="Shen X."/>
            <person name="Li Y."/>
            <person name="Li Y."/>
            <person name="Wang S."/>
            <person name="Li R."/>
            <person name="Zhang H."/>
            <person name="Shen G."/>
            <person name="Guo B."/>
            <person name="Wei J."/>
            <person name="Xu J."/>
            <person name="St-Pierre B."/>
            <person name="Chen S."/>
            <person name="Sun C."/>
        </authorList>
    </citation>
    <scope>NUCLEOTIDE SEQUENCE [LARGE SCALE GENOMIC DNA]</scope>
</reference>
<sequence length="139" mass="15211">METLRQAVLILQRSPTTTRIYFLRLPRTPGFALEVSAGAVAWRLFSLDSSKGILGWRASWCICIDLTSGAVTLQRGHSSLAWPPFSWPDLSARPALPPPLLVVAASTLAAISLAVCFFGLAFPVMIPCRNSSWWVAGRR</sequence>
<dbReference type="EMBL" id="CM044708">
    <property type="protein sequence ID" value="KAI5648961.1"/>
    <property type="molecule type" value="Genomic_DNA"/>
</dbReference>
<dbReference type="Proteomes" id="UP001060085">
    <property type="component" value="Linkage Group LG08"/>
</dbReference>
<evidence type="ECO:0000313" key="1">
    <source>
        <dbReference type="EMBL" id="KAI5648961.1"/>
    </source>
</evidence>
<organism evidence="1 2">
    <name type="scientific">Catharanthus roseus</name>
    <name type="common">Madagascar periwinkle</name>
    <name type="synonym">Vinca rosea</name>
    <dbReference type="NCBI Taxonomy" id="4058"/>
    <lineage>
        <taxon>Eukaryota</taxon>
        <taxon>Viridiplantae</taxon>
        <taxon>Streptophyta</taxon>
        <taxon>Embryophyta</taxon>
        <taxon>Tracheophyta</taxon>
        <taxon>Spermatophyta</taxon>
        <taxon>Magnoliopsida</taxon>
        <taxon>eudicotyledons</taxon>
        <taxon>Gunneridae</taxon>
        <taxon>Pentapetalae</taxon>
        <taxon>asterids</taxon>
        <taxon>lamiids</taxon>
        <taxon>Gentianales</taxon>
        <taxon>Apocynaceae</taxon>
        <taxon>Rauvolfioideae</taxon>
        <taxon>Vinceae</taxon>
        <taxon>Catharanthinae</taxon>
        <taxon>Catharanthus</taxon>
    </lineage>
</organism>
<accession>A0ACB9ZNW7</accession>
<gene>
    <name evidence="1" type="ORF">M9H77_34966</name>
</gene>
<proteinExistence type="predicted"/>
<evidence type="ECO:0000313" key="2">
    <source>
        <dbReference type="Proteomes" id="UP001060085"/>
    </source>
</evidence>
<protein>
    <submittedName>
        <fullName evidence="1">Uncharacterized protein</fullName>
    </submittedName>
</protein>
<name>A0ACB9ZNW7_CATRO</name>
<keyword evidence="2" id="KW-1185">Reference proteome</keyword>